<sequence>MPDEYDPQAAAAASEYGVQSDGSFAVPETQVIFERMDSALRERLPTYDPAGGSAEQQLLEVFADALDDAWQSNRELFYSGYFEDSFGAHLDRLLALAGVQRQVRRGATGEVTFDAGSPVPSALTIPAGTTVLAPATEDEPAIPFRTTHAARLAAGEQTAERVSIAALSPVETDLDERWLGAATNVASGAIQRIRDPVQGIPPSGVTNPEPTGEAGTRADGSSYGFQRGVDRETDSELKERYRTQLGFGGQASLKNIRAAVAAMDVVDNASIEENVQMEAVDGIPPKAFRVTVLAEQGHADDIAQTIKDTASGGINTGGAVTGTAVVHGQAYDVNFDLAGQVDLSVDIALQVTDEFPTDGETQITNAIVNYVGGRTTDGELRAGTPIGHDVSQGRIASACFLDDSVFEADVTLATPSQNYGQSNVPIGPQEVARTVPASIDITTTTTEVP</sequence>
<dbReference type="RefSeq" id="WP_158206231.1">
    <property type="nucleotide sequence ID" value="NZ_WSZK01000036.1"/>
</dbReference>
<keyword evidence="4" id="KW-1185">Reference proteome</keyword>
<feature type="domain" description="Baseplate protein J-like barrel" evidence="2">
    <location>
        <begin position="111"/>
        <end position="211"/>
    </location>
</feature>
<dbReference type="InterPro" id="IPR006949">
    <property type="entry name" value="Barrel_Baseplate_J-like"/>
</dbReference>
<dbReference type="Pfam" id="PF04865">
    <property type="entry name" value="Baseplate_J"/>
    <property type="match status" value="1"/>
</dbReference>
<dbReference type="Proteomes" id="UP000451471">
    <property type="component" value="Unassembled WGS sequence"/>
</dbReference>
<accession>A0A6B0GPD8</accession>
<comment type="caution">
    <text evidence="3">The sequence shown here is derived from an EMBL/GenBank/DDBJ whole genome shotgun (WGS) entry which is preliminary data.</text>
</comment>
<protein>
    <recommendedName>
        <fullName evidence="2">Baseplate protein J-like barrel domain-containing protein</fullName>
    </recommendedName>
</protein>
<evidence type="ECO:0000259" key="2">
    <source>
        <dbReference type="Pfam" id="PF04865"/>
    </source>
</evidence>
<evidence type="ECO:0000313" key="3">
    <source>
        <dbReference type="EMBL" id="MWG36580.1"/>
    </source>
</evidence>
<organism evidence="3 4">
    <name type="scientific">Halomarina oriensis</name>
    <dbReference type="NCBI Taxonomy" id="671145"/>
    <lineage>
        <taxon>Archaea</taxon>
        <taxon>Methanobacteriati</taxon>
        <taxon>Methanobacteriota</taxon>
        <taxon>Stenosarchaea group</taxon>
        <taxon>Halobacteria</taxon>
        <taxon>Halobacteriales</taxon>
        <taxon>Natronomonadaceae</taxon>
        <taxon>Halomarina</taxon>
    </lineage>
</organism>
<dbReference type="EMBL" id="WSZK01000036">
    <property type="protein sequence ID" value="MWG36580.1"/>
    <property type="molecule type" value="Genomic_DNA"/>
</dbReference>
<gene>
    <name evidence="3" type="ORF">GQS65_19155</name>
</gene>
<feature type="region of interest" description="Disordered" evidence="1">
    <location>
        <begin position="195"/>
        <end position="235"/>
    </location>
</feature>
<reference evidence="3 4" key="1">
    <citation type="submission" date="2019-12" db="EMBL/GenBank/DDBJ databases">
        <title>Halocatena pleomorpha gen. nov. sp. nov., an extremely halophilic archaeon of family Halobacteriaceae isolated from saltpan soil.</title>
        <authorList>
            <person name="Pal Y."/>
            <person name="Verma A."/>
            <person name="Krishnamurthi S."/>
            <person name="Kumar P."/>
        </authorList>
    </citation>
    <scope>NUCLEOTIDE SEQUENCE [LARGE SCALE GENOMIC DNA]</scope>
    <source>
        <strain evidence="3 4">JCM 16495</strain>
    </source>
</reference>
<evidence type="ECO:0000256" key="1">
    <source>
        <dbReference type="SAM" id="MobiDB-lite"/>
    </source>
</evidence>
<evidence type="ECO:0000313" key="4">
    <source>
        <dbReference type="Proteomes" id="UP000451471"/>
    </source>
</evidence>
<proteinExistence type="predicted"/>
<dbReference type="AlphaFoldDB" id="A0A6B0GPD8"/>
<dbReference type="OrthoDB" id="204546at2157"/>
<name>A0A6B0GPD8_9EURY</name>